<accession>A0A818P4K5</accession>
<dbReference type="Proteomes" id="UP000663825">
    <property type="component" value="Unassembled WGS sequence"/>
</dbReference>
<proteinExistence type="predicted"/>
<dbReference type="Proteomes" id="UP000663873">
    <property type="component" value="Unassembled WGS sequence"/>
</dbReference>
<reference evidence="3" key="1">
    <citation type="submission" date="2021-02" db="EMBL/GenBank/DDBJ databases">
        <authorList>
            <person name="Nowell W R."/>
        </authorList>
    </citation>
    <scope>NUCLEOTIDE SEQUENCE</scope>
</reference>
<dbReference type="AlphaFoldDB" id="A0A818P4K5"/>
<dbReference type="EMBL" id="CAJOBP010001034">
    <property type="protein sequence ID" value="CAF4247542.1"/>
    <property type="molecule type" value="Genomic_DNA"/>
</dbReference>
<evidence type="ECO:0000313" key="5">
    <source>
        <dbReference type="EMBL" id="CAF4271491.1"/>
    </source>
</evidence>
<dbReference type="Proteomes" id="UP000663851">
    <property type="component" value="Unassembled WGS sequence"/>
</dbReference>
<gene>
    <name evidence="5" type="ORF">HFQ381_LOCUS11696</name>
    <name evidence="3" type="ORF">LUA448_LOCUS31247</name>
    <name evidence="2" type="ORF">TIS948_LOCUS5556</name>
    <name evidence="4" type="ORF">UJA718_LOCUS9333</name>
</gene>
<protein>
    <submittedName>
        <fullName evidence="3">Uncharacterized protein</fullName>
    </submittedName>
</protein>
<organism evidence="3 6">
    <name type="scientific">Rotaria socialis</name>
    <dbReference type="NCBI Taxonomy" id="392032"/>
    <lineage>
        <taxon>Eukaryota</taxon>
        <taxon>Metazoa</taxon>
        <taxon>Spiralia</taxon>
        <taxon>Gnathifera</taxon>
        <taxon>Rotifera</taxon>
        <taxon>Eurotatoria</taxon>
        <taxon>Bdelloidea</taxon>
        <taxon>Philodinida</taxon>
        <taxon>Philodinidae</taxon>
        <taxon>Rotaria</taxon>
    </lineage>
</organism>
<comment type="caution">
    <text evidence="3">The sequence shown here is derived from an EMBL/GenBank/DDBJ whole genome shotgun (WGS) entry which is preliminary data.</text>
</comment>
<dbReference type="Proteomes" id="UP000663833">
    <property type="component" value="Unassembled WGS sequence"/>
</dbReference>
<evidence type="ECO:0000313" key="6">
    <source>
        <dbReference type="Proteomes" id="UP000663833"/>
    </source>
</evidence>
<keyword evidence="7" id="KW-1185">Reference proteome</keyword>
<evidence type="ECO:0000313" key="3">
    <source>
        <dbReference type="EMBL" id="CAF3617437.1"/>
    </source>
</evidence>
<evidence type="ECO:0000313" key="2">
    <source>
        <dbReference type="EMBL" id="CAF3079143.1"/>
    </source>
</evidence>
<sequence length="394" mass="45880">MQNFVDKNSNMSIHSYRYPNRRRYLYAICFLFVGYVFVIFRTDILPFLKFKFKGINNEAHYVPVTLKALNVSEVKSTDPFELKLLPPSAMESLHLLEINKTYSYEHFTKWNRSLCSNESDRRGPHQKVISISIYGSTSKYTDNPMFSWDKSILPFLIPLAAEVQTLLPSWIIRLYIDYAGSLKSQRESLSNFSNVDLCDIHNIPLFGSSLSVYLPGKMWRFLPVFDPFVDFFLSRDLDSPVMKRETETIELWESNEERNSIFHIARDHRYHDIPILGGLWGAAPMRARHYLFYTFRPMLVPSIARRYNGSGDQLFLSEIIWAKVKAHSLIFDSYSCKAFGGRPFLSQRLPSTTNCFLGCIRPCCLNITSAAFDAKYFICPEICRPKDHQDWIYC</sequence>
<keyword evidence="1" id="KW-0812">Transmembrane</keyword>
<dbReference type="EMBL" id="CAJNXB010000663">
    <property type="protein sequence ID" value="CAF3079143.1"/>
    <property type="molecule type" value="Genomic_DNA"/>
</dbReference>
<evidence type="ECO:0000313" key="4">
    <source>
        <dbReference type="EMBL" id="CAF4247542.1"/>
    </source>
</evidence>
<dbReference type="EMBL" id="CAJOBO010000682">
    <property type="protein sequence ID" value="CAF4271491.1"/>
    <property type="molecule type" value="Genomic_DNA"/>
</dbReference>
<evidence type="ECO:0000313" key="7">
    <source>
        <dbReference type="Proteomes" id="UP000663873"/>
    </source>
</evidence>
<name>A0A818P4K5_9BILA</name>
<feature type="transmembrane region" description="Helical" evidence="1">
    <location>
        <begin position="24"/>
        <end position="42"/>
    </location>
</feature>
<dbReference type="EMBL" id="CAJNYD010004645">
    <property type="protein sequence ID" value="CAF3617437.1"/>
    <property type="molecule type" value="Genomic_DNA"/>
</dbReference>
<keyword evidence="1" id="KW-1133">Transmembrane helix</keyword>
<evidence type="ECO:0000256" key="1">
    <source>
        <dbReference type="SAM" id="Phobius"/>
    </source>
</evidence>
<keyword evidence="1" id="KW-0472">Membrane</keyword>
<dbReference type="OrthoDB" id="204305at2759"/>